<dbReference type="RefSeq" id="WP_158462770.1">
    <property type="nucleotide sequence ID" value="NZ_VZAD01000027.1"/>
</dbReference>
<protein>
    <recommendedName>
        <fullName evidence="3 9">Biotin carboxyl carrier protein of acetyl-CoA carboxylase</fullName>
    </recommendedName>
</protein>
<dbReference type="Proteomes" id="UP000384372">
    <property type="component" value="Unassembled WGS sequence"/>
</dbReference>
<sequence length="165" mass="16977">MAKYQYKVKGVDYEVEIQDIEGNIANVTVNGIPFEVEMKQPVKAGKQKFRIANEATDDKGGVSSADSAKTTPTGSSSSSANAEAAASKKASASTGGKPVVAPLPGTINDIKVKVGDKVSAGDTVVILEAMKMQNNIEAETSGTVASINVNKGDAVMEGDTLVTIA</sequence>
<evidence type="ECO:0000256" key="2">
    <source>
        <dbReference type="ARBA" id="ARBA00005194"/>
    </source>
</evidence>
<evidence type="ECO:0000256" key="9">
    <source>
        <dbReference type="RuleBase" id="RU364072"/>
    </source>
</evidence>
<dbReference type="InterPro" id="IPR001249">
    <property type="entry name" value="AcCoA_biotinCC"/>
</dbReference>
<evidence type="ECO:0000256" key="1">
    <source>
        <dbReference type="ARBA" id="ARBA00003761"/>
    </source>
</evidence>
<dbReference type="CDD" id="cd06850">
    <property type="entry name" value="biotinyl_domain"/>
    <property type="match status" value="1"/>
</dbReference>
<name>A0A6A7W8W0_9BACT</name>
<keyword evidence="5 9" id="KW-0276">Fatty acid metabolism</keyword>
<dbReference type="InterPro" id="IPR001882">
    <property type="entry name" value="Biotin_BS"/>
</dbReference>
<dbReference type="Gene3D" id="2.40.50.100">
    <property type="match status" value="1"/>
</dbReference>
<reference evidence="12 13" key="1">
    <citation type="submission" date="2019-09" db="EMBL/GenBank/DDBJ databases">
        <title>Distinct polysaccharide growth profiles of human intestinal Prevotella copri isolates.</title>
        <authorList>
            <person name="Fehlner-Peach H."/>
            <person name="Magnabosco C."/>
            <person name="Raghavan V."/>
            <person name="Scher J.U."/>
            <person name="Tett A."/>
            <person name="Cox L.M."/>
            <person name="Gottsegen C."/>
            <person name="Watters A."/>
            <person name="Wiltshire- Gordon J.D."/>
            <person name="Segata N."/>
            <person name="Bonneau R."/>
            <person name="Littman D.R."/>
        </authorList>
    </citation>
    <scope>NUCLEOTIDE SEQUENCE [LARGE SCALE GENOMIC DNA]</scope>
    <source>
        <strain evidence="13">iAQ1173</strain>
    </source>
</reference>
<dbReference type="OrthoDB" id="9812676at2"/>
<keyword evidence="4 9" id="KW-0444">Lipid biosynthesis</keyword>
<dbReference type="UniPathway" id="UPA00094"/>
<evidence type="ECO:0000256" key="8">
    <source>
        <dbReference type="ARBA" id="ARBA00023267"/>
    </source>
</evidence>
<comment type="caution">
    <text evidence="12">The sequence shown here is derived from an EMBL/GenBank/DDBJ whole genome shotgun (WGS) entry which is preliminary data.</text>
</comment>
<dbReference type="PANTHER" id="PTHR45266">
    <property type="entry name" value="OXALOACETATE DECARBOXYLASE ALPHA CHAIN"/>
    <property type="match status" value="1"/>
</dbReference>
<evidence type="ECO:0000256" key="6">
    <source>
        <dbReference type="ARBA" id="ARBA00023098"/>
    </source>
</evidence>
<keyword evidence="7 9" id="KW-0275">Fatty acid biosynthesis</keyword>
<accession>A0A6A7W8W0</accession>
<feature type="compositionally biased region" description="Low complexity" evidence="10">
    <location>
        <begin position="67"/>
        <end position="97"/>
    </location>
</feature>
<evidence type="ECO:0000256" key="5">
    <source>
        <dbReference type="ARBA" id="ARBA00022832"/>
    </source>
</evidence>
<keyword evidence="8 9" id="KW-0092">Biotin</keyword>
<dbReference type="EMBL" id="VZAD01000027">
    <property type="protein sequence ID" value="MQP10933.1"/>
    <property type="molecule type" value="Genomic_DNA"/>
</dbReference>
<comment type="function">
    <text evidence="1 9">This protein is a component of the acetyl coenzyme A carboxylase complex; first, biotin carboxylase catalyzes the carboxylation of the carrier protein and then the transcarboxylase transfers the carboxyl group to form malonyl-CoA.</text>
</comment>
<proteinExistence type="predicted"/>
<dbReference type="SUPFAM" id="SSF51230">
    <property type="entry name" value="Single hybrid motif"/>
    <property type="match status" value="1"/>
</dbReference>
<gene>
    <name evidence="12" type="ORF">F7D20_02910</name>
</gene>
<evidence type="ECO:0000256" key="7">
    <source>
        <dbReference type="ARBA" id="ARBA00023160"/>
    </source>
</evidence>
<dbReference type="PROSITE" id="PS00188">
    <property type="entry name" value="BIOTIN"/>
    <property type="match status" value="1"/>
</dbReference>
<evidence type="ECO:0000256" key="10">
    <source>
        <dbReference type="SAM" id="MobiDB-lite"/>
    </source>
</evidence>
<organism evidence="12 13">
    <name type="scientific">Segatella copri</name>
    <dbReference type="NCBI Taxonomy" id="165179"/>
    <lineage>
        <taxon>Bacteria</taxon>
        <taxon>Pseudomonadati</taxon>
        <taxon>Bacteroidota</taxon>
        <taxon>Bacteroidia</taxon>
        <taxon>Bacteroidales</taxon>
        <taxon>Prevotellaceae</taxon>
        <taxon>Segatella</taxon>
    </lineage>
</organism>
<keyword evidence="13" id="KW-1185">Reference proteome</keyword>
<dbReference type="PRINTS" id="PR01071">
    <property type="entry name" value="ACOABIOTINCC"/>
</dbReference>
<evidence type="ECO:0000313" key="12">
    <source>
        <dbReference type="EMBL" id="MQP10933.1"/>
    </source>
</evidence>
<dbReference type="PROSITE" id="PS50968">
    <property type="entry name" value="BIOTINYL_LIPOYL"/>
    <property type="match status" value="1"/>
</dbReference>
<dbReference type="FunFam" id="2.40.50.100:FF:000003">
    <property type="entry name" value="Acetyl-CoA carboxylase biotin carboxyl carrier protein"/>
    <property type="match status" value="1"/>
</dbReference>
<dbReference type="GO" id="GO:0006633">
    <property type="term" value="P:fatty acid biosynthetic process"/>
    <property type="evidence" value="ECO:0007669"/>
    <property type="project" value="UniProtKB-UniPathway"/>
</dbReference>
<feature type="domain" description="Lipoyl-binding" evidence="11">
    <location>
        <begin position="87"/>
        <end position="165"/>
    </location>
</feature>
<dbReference type="AlphaFoldDB" id="A0A6A7W8W0"/>
<evidence type="ECO:0000259" key="11">
    <source>
        <dbReference type="PROSITE" id="PS50968"/>
    </source>
</evidence>
<feature type="region of interest" description="Disordered" evidence="10">
    <location>
        <begin position="53"/>
        <end position="100"/>
    </location>
</feature>
<keyword evidence="6 9" id="KW-0443">Lipid metabolism</keyword>
<evidence type="ECO:0000313" key="13">
    <source>
        <dbReference type="Proteomes" id="UP000384372"/>
    </source>
</evidence>
<dbReference type="PANTHER" id="PTHR45266:SF3">
    <property type="entry name" value="OXALOACETATE DECARBOXYLASE ALPHA CHAIN"/>
    <property type="match status" value="1"/>
</dbReference>
<evidence type="ECO:0000256" key="4">
    <source>
        <dbReference type="ARBA" id="ARBA00022516"/>
    </source>
</evidence>
<dbReference type="Pfam" id="PF00364">
    <property type="entry name" value="Biotin_lipoyl"/>
    <property type="match status" value="1"/>
</dbReference>
<dbReference type="InterPro" id="IPR050709">
    <property type="entry name" value="Biotin_Carboxyl_Carrier/Decarb"/>
</dbReference>
<dbReference type="InterPro" id="IPR000089">
    <property type="entry name" value="Biotin_lipoyl"/>
</dbReference>
<dbReference type="InterPro" id="IPR011053">
    <property type="entry name" value="Single_hybrid_motif"/>
</dbReference>
<comment type="pathway">
    <text evidence="2 9">Lipid metabolism; fatty acid biosynthesis.</text>
</comment>
<evidence type="ECO:0000256" key="3">
    <source>
        <dbReference type="ARBA" id="ARBA00017562"/>
    </source>
</evidence>
<dbReference type="GO" id="GO:0003989">
    <property type="term" value="F:acetyl-CoA carboxylase activity"/>
    <property type="evidence" value="ECO:0007669"/>
    <property type="project" value="InterPro"/>
</dbReference>
<dbReference type="GO" id="GO:0009317">
    <property type="term" value="C:acetyl-CoA carboxylase complex"/>
    <property type="evidence" value="ECO:0007669"/>
    <property type="project" value="InterPro"/>
</dbReference>